<dbReference type="PROSITE" id="PS51186">
    <property type="entry name" value="GNAT"/>
    <property type="match status" value="1"/>
</dbReference>
<reference evidence="2" key="1">
    <citation type="submission" date="2020-07" db="EMBL/GenBank/DDBJ databases">
        <title>Huge and variable diversity of episymbiotic CPR bacteria and DPANN archaea in groundwater ecosystems.</title>
        <authorList>
            <person name="He C.Y."/>
            <person name="Keren R."/>
            <person name="Whittaker M."/>
            <person name="Farag I.F."/>
            <person name="Doudna J."/>
            <person name="Cate J.H.D."/>
            <person name="Banfield J.F."/>
        </authorList>
    </citation>
    <scope>NUCLEOTIDE SEQUENCE</scope>
    <source>
        <strain evidence="2">NC_groundwater_763_Ag_S-0.2um_68_21</strain>
    </source>
</reference>
<dbReference type="PANTHER" id="PTHR43415:SF3">
    <property type="entry name" value="GNAT-FAMILY ACETYLTRANSFERASE"/>
    <property type="match status" value="1"/>
</dbReference>
<comment type="caution">
    <text evidence="2">The sequence shown here is derived from an EMBL/GenBank/DDBJ whole genome shotgun (WGS) entry which is preliminary data.</text>
</comment>
<gene>
    <name evidence="2" type="ORF">HYZ11_00200</name>
</gene>
<dbReference type="PANTHER" id="PTHR43415">
    <property type="entry name" value="SPERMIDINE N(1)-ACETYLTRANSFERASE"/>
    <property type="match status" value="1"/>
</dbReference>
<proteinExistence type="predicted"/>
<accession>A0A932HVZ0</accession>
<organism evidence="2 3">
    <name type="scientific">Tectimicrobiota bacterium</name>
    <dbReference type="NCBI Taxonomy" id="2528274"/>
    <lineage>
        <taxon>Bacteria</taxon>
        <taxon>Pseudomonadati</taxon>
        <taxon>Nitrospinota/Tectimicrobiota group</taxon>
        <taxon>Candidatus Tectimicrobiota</taxon>
    </lineage>
</organism>
<feature type="domain" description="N-acetyltransferase" evidence="1">
    <location>
        <begin position="6"/>
        <end position="159"/>
    </location>
</feature>
<dbReference type="Gene3D" id="3.40.630.30">
    <property type="match status" value="1"/>
</dbReference>
<sequence>MSEAGIRLRPAGPADSRLLWELRNEDSVRRASFHPKAIPIEEHERWFARKMGDARFRAFVAVDPAGKDVGYVRFDLDGEEAEISVAIDKGERGKGYGLAAIRAGSERMLAEGPARRVIALVRRDNPASLAAFERAGYRAAGGKSLQGVEGIVLVFGDGG</sequence>
<dbReference type="GO" id="GO:0016747">
    <property type="term" value="F:acyltransferase activity, transferring groups other than amino-acyl groups"/>
    <property type="evidence" value="ECO:0007669"/>
    <property type="project" value="InterPro"/>
</dbReference>
<evidence type="ECO:0000313" key="2">
    <source>
        <dbReference type="EMBL" id="MBI3126008.1"/>
    </source>
</evidence>
<dbReference type="AlphaFoldDB" id="A0A932HVZ0"/>
<dbReference type="InterPro" id="IPR016181">
    <property type="entry name" value="Acyl_CoA_acyltransferase"/>
</dbReference>
<name>A0A932HVZ0_UNCTE</name>
<evidence type="ECO:0000259" key="1">
    <source>
        <dbReference type="PROSITE" id="PS51186"/>
    </source>
</evidence>
<dbReference type="Proteomes" id="UP000782312">
    <property type="component" value="Unassembled WGS sequence"/>
</dbReference>
<protein>
    <submittedName>
        <fullName evidence="2">GNAT family N-acetyltransferase</fullName>
    </submittedName>
</protein>
<dbReference type="EMBL" id="JACPUR010000001">
    <property type="protein sequence ID" value="MBI3126008.1"/>
    <property type="molecule type" value="Genomic_DNA"/>
</dbReference>
<dbReference type="InterPro" id="IPR000182">
    <property type="entry name" value="GNAT_dom"/>
</dbReference>
<dbReference type="Pfam" id="PF13302">
    <property type="entry name" value="Acetyltransf_3"/>
    <property type="match status" value="1"/>
</dbReference>
<dbReference type="SUPFAM" id="SSF55729">
    <property type="entry name" value="Acyl-CoA N-acyltransferases (Nat)"/>
    <property type="match status" value="1"/>
</dbReference>
<evidence type="ECO:0000313" key="3">
    <source>
        <dbReference type="Proteomes" id="UP000782312"/>
    </source>
</evidence>